<feature type="transmembrane region" description="Helical" evidence="1">
    <location>
        <begin position="135"/>
        <end position="156"/>
    </location>
</feature>
<keyword evidence="1" id="KW-0472">Membrane</keyword>
<evidence type="ECO:0000313" key="3">
    <source>
        <dbReference type="EMBL" id="RHZ94727.1"/>
    </source>
</evidence>
<feature type="transmembrane region" description="Helical" evidence="1">
    <location>
        <begin position="162"/>
        <end position="182"/>
    </location>
</feature>
<dbReference type="AlphaFoldDB" id="A0AAX1UKJ6"/>
<comment type="caution">
    <text evidence="3">The sequence shown here is derived from an EMBL/GenBank/DDBJ whole genome shotgun (WGS) entry which is preliminary data.</text>
</comment>
<feature type="transmembrane region" description="Helical" evidence="1">
    <location>
        <begin position="189"/>
        <end position="207"/>
    </location>
</feature>
<dbReference type="Proteomes" id="UP000266305">
    <property type="component" value="Unassembled WGS sequence"/>
</dbReference>
<reference evidence="3 4" key="1">
    <citation type="submission" date="2018-08" db="EMBL/GenBank/DDBJ databases">
        <title>Draft genome sequence of Rhodobacter sphaeroides FY.</title>
        <authorList>
            <person name="Rayyan A."/>
            <person name="Meyer T.E."/>
            <person name="Kyndt J.A."/>
        </authorList>
    </citation>
    <scope>NUCLEOTIDE SEQUENCE [LARGE SCALE GENOMIC DNA]</scope>
    <source>
        <strain evidence="3 4">FY</strain>
    </source>
</reference>
<dbReference type="PANTHER" id="PTHR33802">
    <property type="entry name" value="SI:CH211-161H7.5-RELATED"/>
    <property type="match status" value="1"/>
</dbReference>
<dbReference type="EMBL" id="QWGP01000011">
    <property type="protein sequence ID" value="RHZ94727.1"/>
    <property type="molecule type" value="Genomic_DNA"/>
</dbReference>
<gene>
    <name evidence="3" type="ORF">D1114_11715</name>
</gene>
<dbReference type="RefSeq" id="WP_119000260.1">
    <property type="nucleotide sequence ID" value="NZ_QWGP01000011.1"/>
</dbReference>
<feature type="transmembrane region" description="Helical" evidence="1">
    <location>
        <begin position="103"/>
        <end position="123"/>
    </location>
</feature>
<sequence>MTRLLPLLTLLAALAFAASPLTTQGFNGFTADQFPIPQVDPPVQPAGYAFAIWGVIYLWLILGAGFGLWKRARDPDWQRMRPPLLASLAIGAAWIPVANAAPVAATAMIWAMLAGAVAALVRSGPRDPWWQRAPVALYAGWLTAAASVALGLVAAGHGLLNAQAAALAALALALACALAVILRGPRAPAYGTAVAWALGGVIVSNLAPLNLPVLTLAGAGLLLTGVLTLRRS</sequence>
<evidence type="ECO:0000313" key="4">
    <source>
        <dbReference type="Proteomes" id="UP000266305"/>
    </source>
</evidence>
<keyword evidence="1" id="KW-0812">Transmembrane</keyword>
<evidence type="ECO:0000256" key="2">
    <source>
        <dbReference type="SAM" id="SignalP"/>
    </source>
</evidence>
<evidence type="ECO:0008006" key="5">
    <source>
        <dbReference type="Google" id="ProtNLM"/>
    </source>
</evidence>
<organism evidence="3 4">
    <name type="scientific">Cereibacter sphaeroides</name>
    <name type="common">Rhodobacter sphaeroides</name>
    <dbReference type="NCBI Taxonomy" id="1063"/>
    <lineage>
        <taxon>Bacteria</taxon>
        <taxon>Pseudomonadati</taxon>
        <taxon>Pseudomonadota</taxon>
        <taxon>Alphaproteobacteria</taxon>
        <taxon>Rhodobacterales</taxon>
        <taxon>Paracoccaceae</taxon>
        <taxon>Cereibacter</taxon>
    </lineage>
</organism>
<feature type="signal peptide" evidence="2">
    <location>
        <begin position="1"/>
        <end position="17"/>
    </location>
</feature>
<proteinExistence type="predicted"/>
<keyword evidence="2" id="KW-0732">Signal</keyword>
<keyword evidence="1" id="KW-1133">Transmembrane helix</keyword>
<evidence type="ECO:0000256" key="1">
    <source>
        <dbReference type="SAM" id="Phobius"/>
    </source>
</evidence>
<name>A0AAX1UKJ6_CERSP</name>
<dbReference type="PANTHER" id="PTHR33802:SF1">
    <property type="entry name" value="XK-RELATED PROTEIN"/>
    <property type="match status" value="1"/>
</dbReference>
<feature type="transmembrane region" description="Helical" evidence="1">
    <location>
        <begin position="47"/>
        <end position="69"/>
    </location>
</feature>
<feature type="transmembrane region" description="Helical" evidence="1">
    <location>
        <begin position="81"/>
        <end position="97"/>
    </location>
</feature>
<protein>
    <recommendedName>
        <fullName evidence="5">Seryl-tRNA synthetase</fullName>
    </recommendedName>
</protein>
<feature type="chain" id="PRO_5043880956" description="Seryl-tRNA synthetase" evidence="2">
    <location>
        <begin position="18"/>
        <end position="232"/>
    </location>
</feature>
<accession>A0AAX1UKJ6</accession>